<accession>A0A9E2SCL0</accession>
<name>A0A9E2SCL0_9BACT</name>
<feature type="signal peptide" evidence="2">
    <location>
        <begin position="1"/>
        <end position="23"/>
    </location>
</feature>
<evidence type="ECO:0000256" key="1">
    <source>
        <dbReference type="ARBA" id="ARBA00022801"/>
    </source>
</evidence>
<dbReference type="EMBL" id="JAHSPG010000013">
    <property type="protein sequence ID" value="MBV4358852.1"/>
    <property type="molecule type" value="Genomic_DNA"/>
</dbReference>
<gene>
    <name evidence="3" type="ORF">KTO63_16925</name>
</gene>
<keyword evidence="4" id="KW-1185">Reference proteome</keyword>
<evidence type="ECO:0000313" key="4">
    <source>
        <dbReference type="Proteomes" id="UP000812270"/>
    </source>
</evidence>
<dbReference type="Pfam" id="PF07470">
    <property type="entry name" value="Glyco_hydro_88"/>
    <property type="match status" value="1"/>
</dbReference>
<evidence type="ECO:0000256" key="2">
    <source>
        <dbReference type="SAM" id="SignalP"/>
    </source>
</evidence>
<keyword evidence="2" id="KW-0732">Signal</keyword>
<dbReference type="InterPro" id="IPR052043">
    <property type="entry name" value="PolySaccharide_Degr_Enz"/>
</dbReference>
<dbReference type="Proteomes" id="UP000812270">
    <property type="component" value="Unassembled WGS sequence"/>
</dbReference>
<dbReference type="PANTHER" id="PTHR33886">
    <property type="entry name" value="UNSATURATED RHAMNOGALACTURONAN HYDROLASE (EUROFUNG)"/>
    <property type="match status" value="1"/>
</dbReference>
<dbReference type="AlphaFoldDB" id="A0A9E2SCL0"/>
<keyword evidence="1 3" id="KW-0378">Hydrolase</keyword>
<dbReference type="GO" id="GO:0016787">
    <property type="term" value="F:hydrolase activity"/>
    <property type="evidence" value="ECO:0007669"/>
    <property type="project" value="UniProtKB-KW"/>
</dbReference>
<sequence length="369" mass="41491">MNRKKKIGLTVLSCLFISSALKAQAPDLFQKAFIKKEMVKAADWQLSHSNGAAENSWTNGVFYVGVDAAYQTTGEKRLFDSLMAIGERKQWMPGRQFDNADDIVICQTYIDLYRIVKDKKMIQPTIDTVHKMETAPNNALVRNRGLLWWWCDALFMAPPTLAKLSKTFNDPHYLVLADTLYRQTYRLLYDHEEKLFARDAAYLANARGGGKKEANGKKVFWGRGNGWVMAGLVNLLKEMPQDYAGRSFYVGLFKEMAGRVLELQQSDGLWRSSLLDPESFPGGEGSGSGLYCYALAWGINQHILDKKSYLQPVKKAWTGLTSLVNEAGRVGWVQPIGEDPKKNFNADSWQSYGTGAFLLAGSEIVKLKK</sequence>
<evidence type="ECO:0000313" key="3">
    <source>
        <dbReference type="EMBL" id="MBV4358852.1"/>
    </source>
</evidence>
<proteinExistence type="predicted"/>
<organism evidence="3 4">
    <name type="scientific">Pinibacter aurantiacus</name>
    <dbReference type="NCBI Taxonomy" id="2851599"/>
    <lineage>
        <taxon>Bacteria</taxon>
        <taxon>Pseudomonadati</taxon>
        <taxon>Bacteroidota</taxon>
        <taxon>Chitinophagia</taxon>
        <taxon>Chitinophagales</taxon>
        <taxon>Chitinophagaceae</taxon>
        <taxon>Pinibacter</taxon>
    </lineage>
</organism>
<dbReference type="RefSeq" id="WP_217792569.1">
    <property type="nucleotide sequence ID" value="NZ_JAHSPG010000013.1"/>
</dbReference>
<protein>
    <submittedName>
        <fullName evidence="3">Glycoside hydrolase family 88 protein</fullName>
    </submittedName>
</protein>
<reference evidence="3" key="1">
    <citation type="submission" date="2021-06" db="EMBL/GenBank/DDBJ databases">
        <authorList>
            <person name="Huq M.A."/>
        </authorList>
    </citation>
    <scope>NUCLEOTIDE SEQUENCE</scope>
    <source>
        <strain evidence="3">MAH-26</strain>
    </source>
</reference>
<dbReference type="PANTHER" id="PTHR33886:SF8">
    <property type="entry name" value="UNSATURATED RHAMNOGALACTURONAN HYDROLASE (EUROFUNG)"/>
    <property type="match status" value="1"/>
</dbReference>
<dbReference type="InterPro" id="IPR010905">
    <property type="entry name" value="Glyco_hydro_88"/>
</dbReference>
<feature type="chain" id="PRO_5038693767" evidence="2">
    <location>
        <begin position="24"/>
        <end position="369"/>
    </location>
</feature>
<comment type="caution">
    <text evidence="3">The sequence shown here is derived from an EMBL/GenBank/DDBJ whole genome shotgun (WGS) entry which is preliminary data.</text>
</comment>